<evidence type="ECO:0000313" key="2">
    <source>
        <dbReference type="Proteomes" id="UP000824469"/>
    </source>
</evidence>
<feature type="non-terminal residue" evidence="1">
    <location>
        <position position="63"/>
    </location>
</feature>
<keyword evidence="2" id="KW-1185">Reference proteome</keyword>
<comment type="caution">
    <text evidence="1">The sequence shown here is derived from an EMBL/GenBank/DDBJ whole genome shotgun (WGS) entry which is preliminary data.</text>
</comment>
<name>A0AA38BS80_TAXCH</name>
<feature type="non-terminal residue" evidence="1">
    <location>
        <position position="1"/>
    </location>
</feature>
<dbReference type="AlphaFoldDB" id="A0AA38BS80"/>
<gene>
    <name evidence="1" type="ORF">KI387_033277</name>
</gene>
<reference evidence="1 2" key="1">
    <citation type="journal article" date="2021" name="Nat. Plants">
        <title>The Taxus genome provides insights into paclitaxel biosynthesis.</title>
        <authorList>
            <person name="Xiong X."/>
            <person name="Gou J."/>
            <person name="Liao Q."/>
            <person name="Li Y."/>
            <person name="Zhou Q."/>
            <person name="Bi G."/>
            <person name="Li C."/>
            <person name="Du R."/>
            <person name="Wang X."/>
            <person name="Sun T."/>
            <person name="Guo L."/>
            <person name="Liang H."/>
            <person name="Lu P."/>
            <person name="Wu Y."/>
            <person name="Zhang Z."/>
            <person name="Ro D.K."/>
            <person name="Shang Y."/>
            <person name="Huang S."/>
            <person name="Yan J."/>
        </authorList>
    </citation>
    <scope>NUCLEOTIDE SEQUENCE [LARGE SCALE GENOMIC DNA]</scope>
    <source>
        <strain evidence="1">Ta-2019</strain>
    </source>
</reference>
<accession>A0AA38BS80</accession>
<evidence type="ECO:0000313" key="1">
    <source>
        <dbReference type="EMBL" id="KAH9289160.1"/>
    </source>
</evidence>
<dbReference type="EMBL" id="JAHRHJ020003813">
    <property type="protein sequence ID" value="KAH9289160.1"/>
    <property type="molecule type" value="Genomic_DNA"/>
</dbReference>
<organism evidence="1 2">
    <name type="scientific">Taxus chinensis</name>
    <name type="common">Chinese yew</name>
    <name type="synonym">Taxus wallichiana var. chinensis</name>
    <dbReference type="NCBI Taxonomy" id="29808"/>
    <lineage>
        <taxon>Eukaryota</taxon>
        <taxon>Viridiplantae</taxon>
        <taxon>Streptophyta</taxon>
        <taxon>Embryophyta</taxon>
        <taxon>Tracheophyta</taxon>
        <taxon>Spermatophyta</taxon>
        <taxon>Pinopsida</taxon>
        <taxon>Pinidae</taxon>
        <taxon>Conifers II</taxon>
        <taxon>Cupressales</taxon>
        <taxon>Taxaceae</taxon>
        <taxon>Taxus</taxon>
    </lineage>
</organism>
<protein>
    <submittedName>
        <fullName evidence="1">Uncharacterized protein</fullName>
    </submittedName>
</protein>
<sequence length="63" mass="6910">MTDGLNGLVKGDENIGVDMEDEAEVEEGVNSLEELAIHVPLLTIIGVNDHRIFPIHFVERGIV</sequence>
<dbReference type="Proteomes" id="UP000824469">
    <property type="component" value="Unassembled WGS sequence"/>
</dbReference>
<proteinExistence type="predicted"/>